<name>A0A0L6TWW6_9FIRM</name>
<reference evidence="2" key="1">
    <citation type="submission" date="2015-07" db="EMBL/GenBank/DDBJ databases">
        <title>Draft genome sequence of Acetobacterium bakii DSM 8293, a potential psychrophilic chemical producer through syngas fermentation.</title>
        <authorList>
            <person name="Song Y."/>
            <person name="Hwang S."/>
            <person name="Cho B.-K."/>
        </authorList>
    </citation>
    <scope>NUCLEOTIDE SEQUENCE [LARGE SCALE GENOMIC DNA]</scope>
    <source>
        <strain evidence="2">DSM 8239</strain>
    </source>
</reference>
<dbReference type="AlphaFoldDB" id="A0A0L6TWW6"/>
<protein>
    <recommendedName>
        <fullName evidence="3">DUF3795 domain-containing protein</fullName>
    </recommendedName>
</protein>
<accession>A0A0L6TWW6</accession>
<gene>
    <name evidence="1" type="ORF">AKG39_17045</name>
</gene>
<evidence type="ECO:0000313" key="2">
    <source>
        <dbReference type="Proteomes" id="UP000036873"/>
    </source>
</evidence>
<organism evidence="1 2">
    <name type="scientific">Acetobacterium bakii</name>
    <dbReference type="NCBI Taxonomy" id="52689"/>
    <lineage>
        <taxon>Bacteria</taxon>
        <taxon>Bacillati</taxon>
        <taxon>Bacillota</taxon>
        <taxon>Clostridia</taxon>
        <taxon>Eubacteriales</taxon>
        <taxon>Eubacteriaceae</taxon>
        <taxon>Acetobacterium</taxon>
    </lineage>
</organism>
<evidence type="ECO:0008006" key="3">
    <source>
        <dbReference type="Google" id="ProtNLM"/>
    </source>
</evidence>
<proteinExistence type="predicted"/>
<dbReference type="OrthoDB" id="9803966at2"/>
<dbReference type="Pfam" id="PF12675">
    <property type="entry name" value="DUF3795"/>
    <property type="match status" value="1"/>
</dbReference>
<dbReference type="EMBL" id="LGYO01000052">
    <property type="protein sequence ID" value="KNZ40562.1"/>
    <property type="molecule type" value="Genomic_DNA"/>
</dbReference>
<dbReference type="InterPro" id="IPR024227">
    <property type="entry name" value="DUF3795"/>
</dbReference>
<evidence type="ECO:0000313" key="1">
    <source>
        <dbReference type="EMBL" id="KNZ40562.1"/>
    </source>
</evidence>
<keyword evidence="2" id="KW-1185">Reference proteome</keyword>
<dbReference type="RefSeq" id="WP_050741598.1">
    <property type="nucleotide sequence ID" value="NZ_LGYO01000052.1"/>
</dbReference>
<sequence>MKPIIAACGNDCSVCPRFMPKTAAELKATAELWYKIGFRDRVVSNDEIKCWGCTLANWCRHEIIACTANRKIQNCGECGNYPCEKIKQAFVNTARFVPDYWEYCTEAEFAVMEKAFLEKQINLDRLAEECKLSLRHEEND</sequence>
<comment type="caution">
    <text evidence="1">The sequence shown here is derived from an EMBL/GenBank/DDBJ whole genome shotgun (WGS) entry which is preliminary data.</text>
</comment>
<dbReference type="Proteomes" id="UP000036873">
    <property type="component" value="Unassembled WGS sequence"/>
</dbReference>